<keyword evidence="2" id="KW-1185">Reference proteome</keyword>
<organism evidence="1 2">
    <name type="scientific">Cryptolaemus montrouzieri</name>
    <dbReference type="NCBI Taxonomy" id="559131"/>
    <lineage>
        <taxon>Eukaryota</taxon>
        <taxon>Metazoa</taxon>
        <taxon>Ecdysozoa</taxon>
        <taxon>Arthropoda</taxon>
        <taxon>Hexapoda</taxon>
        <taxon>Insecta</taxon>
        <taxon>Pterygota</taxon>
        <taxon>Neoptera</taxon>
        <taxon>Endopterygota</taxon>
        <taxon>Coleoptera</taxon>
        <taxon>Polyphaga</taxon>
        <taxon>Cucujiformia</taxon>
        <taxon>Coccinelloidea</taxon>
        <taxon>Coccinellidae</taxon>
        <taxon>Scymninae</taxon>
        <taxon>Scymnini</taxon>
        <taxon>Cryptolaemus</taxon>
    </lineage>
</organism>
<protein>
    <submittedName>
        <fullName evidence="1">Uncharacterized protein</fullName>
    </submittedName>
</protein>
<dbReference type="EMBL" id="JABFTP020000001">
    <property type="protein sequence ID" value="KAL3267087.1"/>
    <property type="molecule type" value="Genomic_DNA"/>
</dbReference>
<sequence length="125" mass="14661">MQKYILKIIYGKPLTYSSNELYAEANILDVRQLFAMQIVISVYRGKINLTVADHPYSTRNKEHIRPKASKTIGKRVYTYLAPRIYDLLPTGAKKSKNLNQFKRQSNFWIRDCGRGKINKIINQFY</sequence>
<evidence type="ECO:0000313" key="1">
    <source>
        <dbReference type="EMBL" id="KAL3267087.1"/>
    </source>
</evidence>
<accession>A0ABD2MLE7</accession>
<dbReference type="AlphaFoldDB" id="A0ABD2MLE7"/>
<dbReference type="Proteomes" id="UP001516400">
    <property type="component" value="Unassembled WGS sequence"/>
</dbReference>
<proteinExistence type="predicted"/>
<gene>
    <name evidence="1" type="ORF">HHI36_011227</name>
</gene>
<reference evidence="1 2" key="1">
    <citation type="journal article" date="2021" name="BMC Biol.">
        <title>Horizontally acquired antibacterial genes associated with adaptive radiation of ladybird beetles.</title>
        <authorList>
            <person name="Li H.S."/>
            <person name="Tang X.F."/>
            <person name="Huang Y.H."/>
            <person name="Xu Z.Y."/>
            <person name="Chen M.L."/>
            <person name="Du X.Y."/>
            <person name="Qiu B.Y."/>
            <person name="Chen P.T."/>
            <person name="Zhang W."/>
            <person name="Slipinski A."/>
            <person name="Escalona H.E."/>
            <person name="Waterhouse R.M."/>
            <person name="Zwick A."/>
            <person name="Pang H."/>
        </authorList>
    </citation>
    <scope>NUCLEOTIDE SEQUENCE [LARGE SCALE GENOMIC DNA]</scope>
    <source>
        <strain evidence="1">SYSU2018</strain>
    </source>
</reference>
<name>A0ABD2MLE7_9CUCU</name>
<comment type="caution">
    <text evidence="1">The sequence shown here is derived from an EMBL/GenBank/DDBJ whole genome shotgun (WGS) entry which is preliminary data.</text>
</comment>
<evidence type="ECO:0000313" key="2">
    <source>
        <dbReference type="Proteomes" id="UP001516400"/>
    </source>
</evidence>